<dbReference type="GO" id="GO:0016791">
    <property type="term" value="F:phosphatase activity"/>
    <property type="evidence" value="ECO:0007669"/>
    <property type="project" value="TreeGrafter"/>
</dbReference>
<evidence type="ECO:0000256" key="11">
    <source>
        <dbReference type="SAM" id="MobiDB-lite"/>
    </source>
</evidence>
<evidence type="ECO:0000313" key="14">
    <source>
        <dbReference type="Proteomes" id="UP000292507"/>
    </source>
</evidence>
<dbReference type="FunFam" id="2.10.70.100:FF:000001">
    <property type="entry name" value="Sensory transduction histidine kinase"/>
    <property type="match status" value="1"/>
</dbReference>
<organism evidence="13 14">
    <name type="scientific">Blastococcus saxobsidens</name>
    <dbReference type="NCBI Taxonomy" id="138336"/>
    <lineage>
        <taxon>Bacteria</taxon>
        <taxon>Bacillati</taxon>
        <taxon>Actinomycetota</taxon>
        <taxon>Actinomycetes</taxon>
        <taxon>Geodermatophilales</taxon>
        <taxon>Geodermatophilaceae</taxon>
        <taxon>Blastococcus</taxon>
    </lineage>
</organism>
<dbReference type="Gene3D" id="2.10.70.100">
    <property type="match status" value="1"/>
</dbReference>
<dbReference type="PROSITE" id="PS50113">
    <property type="entry name" value="PAC"/>
    <property type="match status" value="1"/>
</dbReference>
<dbReference type="GO" id="GO:0005886">
    <property type="term" value="C:plasma membrane"/>
    <property type="evidence" value="ECO:0007669"/>
    <property type="project" value="UniProtKB-SubCell"/>
</dbReference>
<dbReference type="InterPro" id="IPR036457">
    <property type="entry name" value="PPM-type-like_dom_sf"/>
</dbReference>
<evidence type="ECO:0000256" key="8">
    <source>
        <dbReference type="ARBA" id="ARBA00022801"/>
    </source>
</evidence>
<evidence type="ECO:0000256" key="4">
    <source>
        <dbReference type="ARBA" id="ARBA00022679"/>
    </source>
</evidence>
<name>A0A4Q7Y5C7_9ACTN</name>
<dbReference type="NCBIfam" id="TIGR00229">
    <property type="entry name" value="sensory_box"/>
    <property type="match status" value="1"/>
</dbReference>
<keyword evidence="14" id="KW-1185">Reference proteome</keyword>
<dbReference type="SUPFAM" id="SSF81606">
    <property type="entry name" value="PP2C-like"/>
    <property type="match status" value="1"/>
</dbReference>
<dbReference type="InterPro" id="IPR001610">
    <property type="entry name" value="PAC"/>
</dbReference>
<dbReference type="CDD" id="cd00130">
    <property type="entry name" value="PAS"/>
    <property type="match status" value="2"/>
</dbReference>
<feature type="region of interest" description="Disordered" evidence="11">
    <location>
        <begin position="1"/>
        <end position="26"/>
    </location>
</feature>
<dbReference type="InterPro" id="IPR000700">
    <property type="entry name" value="PAS-assoc_C"/>
</dbReference>
<feature type="domain" description="PAC" evidence="12">
    <location>
        <begin position="104"/>
        <end position="156"/>
    </location>
</feature>
<dbReference type="InterPro" id="IPR029016">
    <property type="entry name" value="GAF-like_dom_sf"/>
</dbReference>
<dbReference type="SMART" id="SM00086">
    <property type="entry name" value="PAC"/>
    <property type="match status" value="1"/>
</dbReference>
<gene>
    <name evidence="13" type="ORF">BKA19_1871</name>
</gene>
<evidence type="ECO:0000256" key="10">
    <source>
        <dbReference type="ARBA" id="ARBA00023136"/>
    </source>
</evidence>
<dbReference type="SMART" id="SM00065">
    <property type="entry name" value="GAF"/>
    <property type="match status" value="1"/>
</dbReference>
<dbReference type="Pfam" id="PF07228">
    <property type="entry name" value="SpoIIE"/>
    <property type="match status" value="1"/>
</dbReference>
<dbReference type="GO" id="GO:0000166">
    <property type="term" value="F:nucleotide binding"/>
    <property type="evidence" value="ECO:0007669"/>
    <property type="project" value="UniProtKB-KW"/>
</dbReference>
<keyword evidence="4" id="KW-0808">Transferase</keyword>
<dbReference type="EMBL" id="SHKV01000001">
    <property type="protein sequence ID" value="RZU32177.1"/>
    <property type="molecule type" value="Genomic_DNA"/>
</dbReference>
<feature type="compositionally biased region" description="Pro residues" evidence="11">
    <location>
        <begin position="701"/>
        <end position="717"/>
    </location>
</feature>
<dbReference type="Gene3D" id="3.30.450.40">
    <property type="match status" value="1"/>
</dbReference>
<dbReference type="AlphaFoldDB" id="A0A4Q7Y5C7"/>
<dbReference type="Gene3D" id="3.60.40.10">
    <property type="entry name" value="PPM-type phosphatase domain"/>
    <property type="match status" value="1"/>
</dbReference>
<dbReference type="Pfam" id="PF08447">
    <property type="entry name" value="PAS_3"/>
    <property type="match status" value="1"/>
</dbReference>
<accession>A0A4Q7Y5C7</accession>
<evidence type="ECO:0000256" key="3">
    <source>
        <dbReference type="ARBA" id="ARBA00022519"/>
    </source>
</evidence>
<dbReference type="InterPro" id="IPR013655">
    <property type="entry name" value="PAS_fold_3"/>
</dbReference>
<keyword evidence="5" id="KW-0812">Transmembrane</keyword>
<evidence type="ECO:0000256" key="6">
    <source>
        <dbReference type="ARBA" id="ARBA00022737"/>
    </source>
</evidence>
<keyword evidence="2" id="KW-1003">Cell membrane</keyword>
<keyword evidence="3" id="KW-0997">Cell inner membrane</keyword>
<dbReference type="GO" id="GO:0016740">
    <property type="term" value="F:transferase activity"/>
    <property type="evidence" value="ECO:0007669"/>
    <property type="project" value="UniProtKB-KW"/>
</dbReference>
<dbReference type="SUPFAM" id="SSF55781">
    <property type="entry name" value="GAF domain-like"/>
    <property type="match status" value="1"/>
</dbReference>
<proteinExistence type="predicted"/>
<evidence type="ECO:0000313" key="13">
    <source>
        <dbReference type="EMBL" id="RZU32177.1"/>
    </source>
</evidence>
<dbReference type="SMART" id="SM00331">
    <property type="entry name" value="PP2C_SIG"/>
    <property type="match status" value="1"/>
</dbReference>
<protein>
    <submittedName>
        <fullName evidence="13">PAS domain S-box-containing protein</fullName>
    </submittedName>
</protein>
<evidence type="ECO:0000256" key="9">
    <source>
        <dbReference type="ARBA" id="ARBA00022989"/>
    </source>
</evidence>
<keyword evidence="6" id="KW-0677">Repeat</keyword>
<dbReference type="Proteomes" id="UP000292507">
    <property type="component" value="Unassembled WGS sequence"/>
</dbReference>
<dbReference type="PANTHER" id="PTHR43156">
    <property type="entry name" value="STAGE II SPORULATION PROTEIN E-RELATED"/>
    <property type="match status" value="1"/>
</dbReference>
<dbReference type="InterPro" id="IPR013656">
    <property type="entry name" value="PAS_4"/>
</dbReference>
<dbReference type="InterPro" id="IPR052016">
    <property type="entry name" value="Bact_Sigma-Reg"/>
</dbReference>
<dbReference type="SUPFAM" id="SSF55785">
    <property type="entry name" value="PYP-like sensor domain (PAS domain)"/>
    <property type="match status" value="2"/>
</dbReference>
<sequence>MGGDGRRKIAGSDPADSGRAGGQSVPDARGELLDLARAAAGVGTFDWDLTTGVLSWDERLLELFGLDEATFDRTIEGFNARLHPDDLDRVTGLLQKAIDTCGDYEAEYRIQRPDGSLRWVAARGRALCDGSGVTERVLGAAWDVTDSREAQYRVVGVLEDMAVGFIAMDHDWVITLLNAEGERIASRARADLVGANFWEAFPATVGSEFETSYRRAVATGETVAFDAFYPEPLNIWVEVRAVPSGGGLHLYFLDVTERVQLQQRNELLAEVTRELTGTLDAEEAVARLADLVVPALADWCLVSLVQDDQHTNFRRSLRDVGFRHSDPERQSLVAEYAQTRIPALLDGSFVERALSSGQPIVLQRQAAERIRALFPAGRAQELIGELAPEAFAVLPLRGRGRTAGLLSLFRGAGRGGISADDVATAAEIAGRAGLALDNARLYREQRGLAEGLQRSLLTPPPEPDHAQVVVRYVPAAQAAQVGGDWYDAFLQPGGATVLVIGDVVGHDTQAAAAMGQVRTIVRTLGAEDGHGPAEILSRADTVMRTLMVHTVATVAVVRLEQTPSERARGVTRLRWSNAGHPPPFVINPDGSVYPLTGLRPDLLLGVRPDTRRREHEVVLDRGSIVVLYTDGLVERRDQDLDAGLQRLQDTLDELAGRELDELCDELLSRLLPDNADDDVALVAVELHPQNRLRPPQAGPNVVPPNVPDSPPVTPQPD</sequence>
<evidence type="ECO:0000256" key="2">
    <source>
        <dbReference type="ARBA" id="ARBA00022475"/>
    </source>
</evidence>
<dbReference type="Pfam" id="PF01590">
    <property type="entry name" value="GAF"/>
    <property type="match status" value="1"/>
</dbReference>
<evidence type="ECO:0000256" key="1">
    <source>
        <dbReference type="ARBA" id="ARBA00004429"/>
    </source>
</evidence>
<evidence type="ECO:0000256" key="7">
    <source>
        <dbReference type="ARBA" id="ARBA00022741"/>
    </source>
</evidence>
<feature type="region of interest" description="Disordered" evidence="11">
    <location>
        <begin position="690"/>
        <end position="717"/>
    </location>
</feature>
<dbReference type="InterPro" id="IPR001932">
    <property type="entry name" value="PPM-type_phosphatase-like_dom"/>
</dbReference>
<evidence type="ECO:0000256" key="5">
    <source>
        <dbReference type="ARBA" id="ARBA00022692"/>
    </source>
</evidence>
<dbReference type="Pfam" id="PF08448">
    <property type="entry name" value="PAS_4"/>
    <property type="match status" value="1"/>
</dbReference>
<dbReference type="PANTHER" id="PTHR43156:SF2">
    <property type="entry name" value="STAGE II SPORULATION PROTEIN E"/>
    <property type="match status" value="1"/>
</dbReference>
<comment type="caution">
    <text evidence="13">The sequence shown here is derived from an EMBL/GenBank/DDBJ whole genome shotgun (WGS) entry which is preliminary data.</text>
</comment>
<reference evidence="13 14" key="1">
    <citation type="submission" date="2019-02" db="EMBL/GenBank/DDBJ databases">
        <title>Sequencing the genomes of 1000 actinobacteria strains.</title>
        <authorList>
            <person name="Klenk H.-P."/>
        </authorList>
    </citation>
    <scope>NUCLEOTIDE SEQUENCE [LARGE SCALE GENOMIC DNA]</scope>
    <source>
        <strain evidence="13 14">DSM 44509</strain>
    </source>
</reference>
<dbReference type="InterPro" id="IPR035965">
    <property type="entry name" value="PAS-like_dom_sf"/>
</dbReference>
<dbReference type="Gene3D" id="3.30.450.20">
    <property type="entry name" value="PAS domain"/>
    <property type="match status" value="2"/>
</dbReference>
<keyword evidence="8" id="KW-0378">Hydrolase</keyword>
<keyword evidence="9" id="KW-1133">Transmembrane helix</keyword>
<comment type="subcellular location">
    <subcellularLocation>
        <location evidence="1">Cell inner membrane</location>
        <topology evidence="1">Multi-pass membrane protein</topology>
    </subcellularLocation>
</comment>
<dbReference type="InterPro" id="IPR003018">
    <property type="entry name" value="GAF"/>
</dbReference>
<dbReference type="InterPro" id="IPR000014">
    <property type="entry name" value="PAS"/>
</dbReference>
<evidence type="ECO:0000259" key="12">
    <source>
        <dbReference type="PROSITE" id="PS50113"/>
    </source>
</evidence>
<dbReference type="SMART" id="SM00091">
    <property type="entry name" value="PAS"/>
    <property type="match status" value="2"/>
</dbReference>
<keyword evidence="10" id="KW-0472">Membrane</keyword>
<keyword evidence="7" id="KW-0547">Nucleotide-binding</keyword>